<dbReference type="Gene3D" id="2.130.10.10">
    <property type="entry name" value="YVTN repeat-like/Quinoprotein amine dehydrogenase"/>
    <property type="match status" value="1"/>
</dbReference>
<dbReference type="Proteomes" id="UP001562425">
    <property type="component" value="Unassembled WGS sequence"/>
</dbReference>
<dbReference type="EMBL" id="JBEHCU010005028">
    <property type="protein sequence ID" value="KAL1401141.1"/>
    <property type="molecule type" value="Genomic_DNA"/>
</dbReference>
<evidence type="ECO:0000313" key="2">
    <source>
        <dbReference type="Proteomes" id="UP001562425"/>
    </source>
</evidence>
<protein>
    <submittedName>
        <fullName evidence="1">Uncharacterized protein</fullName>
    </submittedName>
</protein>
<accession>A0ABD1DN01</accession>
<sequence length="103" mass="11498">MPFRLILTMTEILTEMQPCGQLVGHSGCLTQIANDSKYTDIVLSFSNDISQILWKLTRDDANYDIPQKRLTLDGNNAMSDSWDKTFRLWGLAAVGSTAAPEKC</sequence>
<organism evidence="1 2">
    <name type="scientific">Culex pipiens pipiens</name>
    <name type="common">Northern house mosquito</name>
    <dbReference type="NCBI Taxonomy" id="38569"/>
    <lineage>
        <taxon>Eukaryota</taxon>
        <taxon>Metazoa</taxon>
        <taxon>Ecdysozoa</taxon>
        <taxon>Arthropoda</taxon>
        <taxon>Hexapoda</taxon>
        <taxon>Insecta</taxon>
        <taxon>Pterygota</taxon>
        <taxon>Neoptera</taxon>
        <taxon>Endopterygota</taxon>
        <taxon>Diptera</taxon>
        <taxon>Nematocera</taxon>
        <taxon>Culicoidea</taxon>
        <taxon>Culicidae</taxon>
        <taxon>Culicinae</taxon>
        <taxon>Culicini</taxon>
        <taxon>Culex</taxon>
        <taxon>Culex</taxon>
    </lineage>
</organism>
<evidence type="ECO:0000313" key="1">
    <source>
        <dbReference type="EMBL" id="KAL1401141.1"/>
    </source>
</evidence>
<keyword evidence="2" id="KW-1185">Reference proteome</keyword>
<name>A0ABD1DN01_CULPP</name>
<dbReference type="InterPro" id="IPR015943">
    <property type="entry name" value="WD40/YVTN_repeat-like_dom_sf"/>
</dbReference>
<proteinExistence type="predicted"/>
<gene>
    <name evidence="1" type="ORF">pipiens_006848</name>
</gene>
<dbReference type="AlphaFoldDB" id="A0ABD1DN01"/>
<comment type="caution">
    <text evidence="1">The sequence shown here is derived from an EMBL/GenBank/DDBJ whole genome shotgun (WGS) entry which is preliminary data.</text>
</comment>
<reference evidence="1 2" key="1">
    <citation type="submission" date="2024-05" db="EMBL/GenBank/DDBJ databases">
        <title>Culex pipiens pipiens assembly and annotation.</title>
        <authorList>
            <person name="Alout H."/>
            <person name="Durand T."/>
        </authorList>
    </citation>
    <scope>NUCLEOTIDE SEQUENCE [LARGE SCALE GENOMIC DNA]</scope>
    <source>
        <strain evidence="1">HA-2024</strain>
        <tissue evidence="1">Whole body</tissue>
    </source>
</reference>